<keyword evidence="4 13" id="KW-0812">Transmembrane</keyword>
<evidence type="ECO:0000256" key="4">
    <source>
        <dbReference type="ARBA" id="ARBA00022692"/>
    </source>
</evidence>
<dbReference type="EMBL" id="JAFIRN010000013">
    <property type="protein sequence ID" value="KAG5836738.1"/>
    <property type="molecule type" value="Genomic_DNA"/>
</dbReference>
<dbReference type="InterPro" id="IPR013783">
    <property type="entry name" value="Ig-like_fold"/>
</dbReference>
<dbReference type="GO" id="GO:0005886">
    <property type="term" value="C:plasma membrane"/>
    <property type="evidence" value="ECO:0007669"/>
    <property type="project" value="UniProtKB-SubCell"/>
</dbReference>
<evidence type="ECO:0000256" key="10">
    <source>
        <dbReference type="ARBA" id="ARBA00023170"/>
    </source>
</evidence>
<protein>
    <recommendedName>
        <fullName evidence="18">IPT/TIG domain-containing protein</fullName>
    </recommendedName>
</protein>
<feature type="region of interest" description="Disordered" evidence="12">
    <location>
        <begin position="1"/>
        <end position="22"/>
    </location>
</feature>
<keyword evidence="11" id="KW-0325">Glycoprotein</keyword>
<feature type="domain" description="IPT/TIG" evidence="15">
    <location>
        <begin position="80"/>
        <end position="171"/>
    </location>
</feature>
<evidence type="ECO:0000256" key="9">
    <source>
        <dbReference type="ARBA" id="ARBA00023157"/>
    </source>
</evidence>
<feature type="compositionally biased region" description="Basic residues" evidence="12">
    <location>
        <begin position="342"/>
        <end position="352"/>
    </location>
</feature>
<evidence type="ECO:0000259" key="15">
    <source>
        <dbReference type="SMART" id="SM00429"/>
    </source>
</evidence>
<evidence type="ECO:0000256" key="5">
    <source>
        <dbReference type="ARBA" id="ARBA00022729"/>
    </source>
</evidence>
<evidence type="ECO:0000256" key="2">
    <source>
        <dbReference type="ARBA" id="ARBA00010297"/>
    </source>
</evidence>
<organism evidence="16 17">
    <name type="scientific">Anguilla anguilla</name>
    <name type="common">European freshwater eel</name>
    <name type="synonym">Muraena anguilla</name>
    <dbReference type="NCBI Taxonomy" id="7936"/>
    <lineage>
        <taxon>Eukaryota</taxon>
        <taxon>Metazoa</taxon>
        <taxon>Chordata</taxon>
        <taxon>Craniata</taxon>
        <taxon>Vertebrata</taxon>
        <taxon>Euteleostomi</taxon>
        <taxon>Actinopterygii</taxon>
        <taxon>Neopterygii</taxon>
        <taxon>Teleostei</taxon>
        <taxon>Anguilliformes</taxon>
        <taxon>Anguillidae</taxon>
        <taxon>Anguilla</taxon>
    </lineage>
</organism>
<comment type="subcellular location">
    <subcellularLocation>
        <location evidence="1">Cell membrane</location>
        <topology evidence="1">Single-pass type I membrane protein</topology>
    </subcellularLocation>
</comment>
<name>A0A9D3M1H8_ANGAN</name>
<dbReference type="Pfam" id="PF01833">
    <property type="entry name" value="TIG"/>
    <property type="match status" value="1"/>
</dbReference>
<proteinExistence type="inferred from homology"/>
<feature type="compositionally biased region" description="Basic and acidic residues" evidence="12">
    <location>
        <begin position="180"/>
        <end position="199"/>
    </location>
</feature>
<keyword evidence="8 13" id="KW-0472">Membrane</keyword>
<evidence type="ECO:0000313" key="16">
    <source>
        <dbReference type="EMBL" id="KAG5836738.1"/>
    </source>
</evidence>
<evidence type="ECO:0000259" key="14">
    <source>
        <dbReference type="SMART" id="SM00423"/>
    </source>
</evidence>
<keyword evidence="9" id="KW-1015">Disulfide bond</keyword>
<dbReference type="InterPro" id="IPR031148">
    <property type="entry name" value="Plexin"/>
</dbReference>
<dbReference type="InterPro" id="IPR016201">
    <property type="entry name" value="PSI"/>
</dbReference>
<evidence type="ECO:0000256" key="8">
    <source>
        <dbReference type="ARBA" id="ARBA00023136"/>
    </source>
</evidence>
<keyword evidence="10" id="KW-0675">Receptor</keyword>
<accession>A0A9D3M1H8</accession>
<dbReference type="InterPro" id="IPR014756">
    <property type="entry name" value="Ig_E-set"/>
</dbReference>
<evidence type="ECO:0008006" key="18">
    <source>
        <dbReference type="Google" id="ProtNLM"/>
    </source>
</evidence>
<evidence type="ECO:0000313" key="17">
    <source>
        <dbReference type="Proteomes" id="UP001044222"/>
    </source>
</evidence>
<dbReference type="FunFam" id="2.60.40.10:FF:000203">
    <property type="entry name" value="Plexin B2"/>
    <property type="match status" value="1"/>
</dbReference>
<evidence type="ECO:0000256" key="13">
    <source>
        <dbReference type="SAM" id="Phobius"/>
    </source>
</evidence>
<dbReference type="Pfam" id="PF24317">
    <property type="entry name" value="PSI_Plexin-B"/>
    <property type="match status" value="1"/>
</dbReference>
<dbReference type="AlphaFoldDB" id="A0A9D3M1H8"/>
<dbReference type="GO" id="GO:0008360">
    <property type="term" value="P:regulation of cell shape"/>
    <property type="evidence" value="ECO:0007669"/>
    <property type="project" value="TreeGrafter"/>
</dbReference>
<feature type="region of interest" description="Disordered" evidence="12">
    <location>
        <begin position="339"/>
        <end position="366"/>
    </location>
</feature>
<evidence type="ECO:0000256" key="3">
    <source>
        <dbReference type="ARBA" id="ARBA00022475"/>
    </source>
</evidence>
<gene>
    <name evidence="16" type="ORF">ANANG_G00231760</name>
</gene>
<evidence type="ECO:0000256" key="12">
    <source>
        <dbReference type="SAM" id="MobiDB-lite"/>
    </source>
</evidence>
<dbReference type="GO" id="GO:0007399">
    <property type="term" value="P:nervous system development"/>
    <property type="evidence" value="ECO:0007669"/>
    <property type="project" value="UniProtKB-ARBA"/>
</dbReference>
<feature type="region of interest" description="Disordered" evidence="12">
    <location>
        <begin position="160"/>
        <end position="205"/>
    </location>
</feature>
<dbReference type="GO" id="GO:0007162">
    <property type="term" value="P:negative regulation of cell adhesion"/>
    <property type="evidence" value="ECO:0007669"/>
    <property type="project" value="TreeGrafter"/>
</dbReference>
<keyword evidence="3" id="KW-1003">Cell membrane</keyword>
<dbReference type="InterPro" id="IPR002909">
    <property type="entry name" value="IPT_dom"/>
</dbReference>
<keyword evidence="17" id="KW-1185">Reference proteome</keyword>
<evidence type="ECO:0000256" key="1">
    <source>
        <dbReference type="ARBA" id="ARBA00004251"/>
    </source>
</evidence>
<evidence type="ECO:0000256" key="7">
    <source>
        <dbReference type="ARBA" id="ARBA00022989"/>
    </source>
</evidence>
<dbReference type="GO" id="GO:0030334">
    <property type="term" value="P:regulation of cell migration"/>
    <property type="evidence" value="ECO:0007669"/>
    <property type="project" value="TreeGrafter"/>
</dbReference>
<dbReference type="SUPFAM" id="SSF81296">
    <property type="entry name" value="E set domains"/>
    <property type="match status" value="1"/>
</dbReference>
<evidence type="ECO:0000256" key="6">
    <source>
        <dbReference type="ARBA" id="ARBA00022737"/>
    </source>
</evidence>
<comment type="caution">
    <text evidence="16">The sequence shown here is derived from an EMBL/GenBank/DDBJ whole genome shotgun (WGS) entry which is preliminary data.</text>
</comment>
<reference evidence="16" key="1">
    <citation type="submission" date="2021-01" db="EMBL/GenBank/DDBJ databases">
        <title>A chromosome-scale assembly of European eel, Anguilla anguilla.</title>
        <authorList>
            <person name="Henkel C."/>
            <person name="Jong-Raadsen S.A."/>
            <person name="Dufour S."/>
            <person name="Weltzien F.-A."/>
            <person name="Palstra A.P."/>
            <person name="Pelster B."/>
            <person name="Spaink H.P."/>
            <person name="Van Den Thillart G.E."/>
            <person name="Jansen H."/>
            <person name="Zahm M."/>
            <person name="Klopp C."/>
            <person name="Cedric C."/>
            <person name="Louis A."/>
            <person name="Berthelot C."/>
            <person name="Parey E."/>
            <person name="Roest Crollius H."/>
            <person name="Montfort J."/>
            <person name="Robinson-Rechavi M."/>
            <person name="Bucao C."/>
            <person name="Bouchez O."/>
            <person name="Gislard M."/>
            <person name="Lluch J."/>
            <person name="Milhes M."/>
            <person name="Lampietro C."/>
            <person name="Lopez Roques C."/>
            <person name="Donnadieu C."/>
            <person name="Braasch I."/>
            <person name="Desvignes T."/>
            <person name="Postlethwait J."/>
            <person name="Bobe J."/>
            <person name="Guiguen Y."/>
            <person name="Dirks R."/>
        </authorList>
    </citation>
    <scope>NUCLEOTIDE SEQUENCE</scope>
    <source>
        <strain evidence="16">Tag_6206</strain>
        <tissue evidence="16">Liver</tissue>
    </source>
</reference>
<dbReference type="InterPro" id="IPR057533">
    <property type="entry name" value="PSI_Plexin-B"/>
</dbReference>
<comment type="similarity">
    <text evidence="2">Belongs to the plexin family.</text>
</comment>
<dbReference type="Proteomes" id="UP001044222">
    <property type="component" value="Chromosome 13"/>
</dbReference>
<dbReference type="SMART" id="SM00423">
    <property type="entry name" value="PSI"/>
    <property type="match status" value="1"/>
</dbReference>
<sequence length="517" mass="57649">MPGAATAIPLPVPSSPRDAGTDKKIDSTLNVTLYNCSVGREDCSLCKNATPQYQCVWCARTRSCVYSELCLGNDNQDCPSPKITDILPRYGPLKGGISVTIRGSNLGIKKEDIKRISVAGVPCTHQQDRYSVSTSVVCEIGPVDPLILREGEVKWRWREGRQEGQPSLHIQGPPIPWPSSRREASKRRDGDHDNGEGPAHRHQRGPYITVGGVACAVETFGDKITCKTGEYKAMKVPSDPLTVTVKYGKNASMDVPRAFQFWENPKVESHYPRGSFICLTKKCWGKNDTVLQFLSPTINETYENQSFRTFAFLDNARLRAQALRLPPRSRACQQADQERHHRDQHHLRHGPRFRQGDDGQGGAGVRGDAPCLVTTLQDDRLFLDPPYRQPTSRSRRLETRHELRAAGPRDSVREGRVVGGLGSVTRGNTKPLPIIIPAVIFPMLLIIAVSVYCYRRKSQQAEREYEKVKHQLENLRRVCVTAARRNSQVGCPAPIQALPIAPPPSPLRTYSSCMLNF</sequence>
<keyword evidence="7 13" id="KW-1133">Transmembrane helix</keyword>
<dbReference type="GO" id="GO:0050772">
    <property type="term" value="P:positive regulation of axonogenesis"/>
    <property type="evidence" value="ECO:0007669"/>
    <property type="project" value="TreeGrafter"/>
</dbReference>
<dbReference type="PANTHER" id="PTHR22625">
    <property type="entry name" value="PLEXIN"/>
    <property type="match status" value="1"/>
</dbReference>
<dbReference type="PANTHER" id="PTHR22625:SF9">
    <property type="entry name" value="PLEXIN-B2"/>
    <property type="match status" value="1"/>
</dbReference>
<dbReference type="GO" id="GO:0017154">
    <property type="term" value="F:semaphorin receptor activity"/>
    <property type="evidence" value="ECO:0007669"/>
    <property type="project" value="InterPro"/>
</dbReference>
<feature type="domain" description="PSI" evidence="14">
    <location>
        <begin position="35"/>
        <end position="79"/>
    </location>
</feature>
<dbReference type="Gene3D" id="2.60.40.10">
    <property type="entry name" value="Immunoglobulins"/>
    <property type="match status" value="1"/>
</dbReference>
<keyword evidence="6" id="KW-0677">Repeat</keyword>
<dbReference type="SMART" id="SM00429">
    <property type="entry name" value="IPT"/>
    <property type="match status" value="1"/>
</dbReference>
<dbReference type="GO" id="GO:0002116">
    <property type="term" value="C:semaphorin receptor complex"/>
    <property type="evidence" value="ECO:0007669"/>
    <property type="project" value="TreeGrafter"/>
</dbReference>
<evidence type="ECO:0000256" key="11">
    <source>
        <dbReference type="ARBA" id="ARBA00023180"/>
    </source>
</evidence>
<feature type="transmembrane region" description="Helical" evidence="13">
    <location>
        <begin position="434"/>
        <end position="454"/>
    </location>
</feature>
<keyword evidence="5" id="KW-0732">Signal</keyword>